<reference evidence="1" key="1">
    <citation type="submission" date="2020-10" db="EMBL/GenBank/DDBJ databases">
        <authorList>
            <person name="Gilroy R."/>
        </authorList>
    </citation>
    <scope>NUCLEOTIDE SEQUENCE</scope>
    <source>
        <strain evidence="1">CHK152-2994</strain>
    </source>
</reference>
<reference evidence="1" key="2">
    <citation type="journal article" date="2021" name="PeerJ">
        <title>Extensive microbial diversity within the chicken gut microbiome revealed by metagenomics and culture.</title>
        <authorList>
            <person name="Gilroy R."/>
            <person name="Ravi A."/>
            <person name="Getino M."/>
            <person name="Pursley I."/>
            <person name="Horton D.L."/>
            <person name="Alikhan N.F."/>
            <person name="Baker D."/>
            <person name="Gharbi K."/>
            <person name="Hall N."/>
            <person name="Watson M."/>
            <person name="Adriaenssens E.M."/>
            <person name="Foster-Nyarko E."/>
            <person name="Jarju S."/>
            <person name="Secka A."/>
            <person name="Antonio M."/>
            <person name="Oren A."/>
            <person name="Chaudhuri R.R."/>
            <person name="La Ragione R."/>
            <person name="Hildebrand F."/>
            <person name="Pallen M.J."/>
        </authorList>
    </citation>
    <scope>NUCLEOTIDE SEQUENCE</scope>
    <source>
        <strain evidence="1">CHK152-2994</strain>
    </source>
</reference>
<accession>A0A9D1K3W2</accession>
<organism evidence="1 2">
    <name type="scientific">Candidatus Scatenecus faecavium</name>
    <dbReference type="NCBI Taxonomy" id="2840915"/>
    <lineage>
        <taxon>Bacteria</taxon>
        <taxon>Candidatus Scatenecus</taxon>
    </lineage>
</organism>
<dbReference type="AlphaFoldDB" id="A0A9D1K3W2"/>
<dbReference type="Proteomes" id="UP000824139">
    <property type="component" value="Unassembled WGS sequence"/>
</dbReference>
<keyword evidence="1" id="KW-0315">Glutamine amidotransferase</keyword>
<evidence type="ECO:0000313" key="1">
    <source>
        <dbReference type="EMBL" id="HIS83197.1"/>
    </source>
</evidence>
<comment type="caution">
    <text evidence="1">The sequence shown here is derived from an EMBL/GenBank/DDBJ whole genome shotgun (WGS) entry which is preliminary data.</text>
</comment>
<protein>
    <submittedName>
        <fullName evidence="1">Glutamine amidotransferase</fullName>
    </submittedName>
</protein>
<proteinExistence type="predicted"/>
<sequence>MENRSLKISVGHLYPKQLNLYGDMGNIITLKNRC</sequence>
<feature type="non-terminal residue" evidence="1">
    <location>
        <position position="34"/>
    </location>
</feature>
<gene>
    <name evidence="1" type="ORF">IAD41_06300</name>
</gene>
<dbReference type="EMBL" id="DVJO01000138">
    <property type="protein sequence ID" value="HIS83197.1"/>
    <property type="molecule type" value="Genomic_DNA"/>
</dbReference>
<evidence type="ECO:0000313" key="2">
    <source>
        <dbReference type="Proteomes" id="UP000824139"/>
    </source>
</evidence>
<name>A0A9D1K3W2_9BACT</name>